<dbReference type="GO" id="GO:0042274">
    <property type="term" value="P:ribosomal small subunit biogenesis"/>
    <property type="evidence" value="ECO:0007669"/>
    <property type="project" value="TreeGrafter"/>
</dbReference>
<dbReference type="GO" id="GO:0006032">
    <property type="term" value="P:chitin catabolic process"/>
    <property type="evidence" value="ECO:0007669"/>
    <property type="project" value="UniProtKB-KW"/>
</dbReference>
<dbReference type="InParanoid" id="A0A1C7NPT3"/>
<dbReference type="InterPro" id="IPR003891">
    <property type="entry name" value="Initiation_fac_eIF4g_MI"/>
</dbReference>
<dbReference type="EMBL" id="LUGH01000021">
    <property type="protein sequence ID" value="OBZ91127.1"/>
    <property type="molecule type" value="Genomic_DNA"/>
</dbReference>
<keyword evidence="14" id="KW-1185">Reference proteome</keyword>
<dbReference type="Gene3D" id="2.10.10.20">
    <property type="entry name" value="Carbohydrate-binding module superfamily 5/12"/>
    <property type="match status" value="2"/>
</dbReference>
<dbReference type="SMART" id="SM00544">
    <property type="entry name" value="MA3"/>
    <property type="match status" value="1"/>
</dbReference>
<dbReference type="InterPro" id="IPR045321">
    <property type="entry name" value="Cts1-like"/>
</dbReference>
<keyword evidence="4" id="KW-0378">Hydrolase</keyword>
<dbReference type="SMART" id="SM00495">
    <property type="entry name" value="ChtBD3"/>
    <property type="match status" value="2"/>
</dbReference>
<comment type="catalytic activity">
    <reaction evidence="1">
        <text>Random endo-hydrolysis of N-acetyl-beta-D-glucosaminide (1-&gt;4)-beta-linkages in chitin and chitodextrins.</text>
        <dbReference type="EC" id="3.2.1.14"/>
    </reaction>
</comment>
<dbReference type="GO" id="GO:0000272">
    <property type="term" value="P:polysaccharide catabolic process"/>
    <property type="evidence" value="ECO:0007669"/>
    <property type="project" value="UniProtKB-KW"/>
</dbReference>
<dbReference type="InterPro" id="IPR001223">
    <property type="entry name" value="Glyco_hydro18_cat"/>
</dbReference>
<dbReference type="SUPFAM" id="SSF51445">
    <property type="entry name" value="(Trans)glycosidases"/>
    <property type="match status" value="1"/>
</dbReference>
<dbReference type="GO" id="GO:0005730">
    <property type="term" value="C:nucleolus"/>
    <property type="evidence" value="ECO:0007669"/>
    <property type="project" value="UniProtKB-SubCell"/>
</dbReference>
<dbReference type="SUPFAM" id="SSF48371">
    <property type="entry name" value="ARM repeat"/>
    <property type="match status" value="1"/>
</dbReference>
<dbReference type="CDD" id="cd12215">
    <property type="entry name" value="ChiC_BD"/>
    <property type="match status" value="1"/>
</dbReference>
<dbReference type="OrthoDB" id="361797at2759"/>
<proteinExistence type="inferred from homology"/>
<dbReference type="PROSITE" id="PS01095">
    <property type="entry name" value="GH18_1"/>
    <property type="match status" value="1"/>
</dbReference>
<feature type="region of interest" description="Disordered" evidence="10">
    <location>
        <begin position="176"/>
        <end position="316"/>
    </location>
</feature>
<feature type="region of interest" description="Disordered" evidence="10">
    <location>
        <begin position="1"/>
        <end position="158"/>
    </location>
</feature>
<dbReference type="InterPro" id="IPR001579">
    <property type="entry name" value="Glyco_hydro_18_chit_AS"/>
</dbReference>
<dbReference type="InterPro" id="IPR050781">
    <property type="entry name" value="CWC22_splicing_factor"/>
</dbReference>
<dbReference type="STRING" id="101091.A0A1C7NPT3"/>
<evidence type="ECO:0000259" key="11">
    <source>
        <dbReference type="PROSITE" id="PS51366"/>
    </source>
</evidence>
<comment type="caution">
    <text evidence="13">The sequence shown here is derived from an EMBL/GenBank/DDBJ whole genome shotgun (WGS) entry which is preliminary data.</text>
</comment>
<keyword evidence="9" id="KW-0624">Polysaccharide degradation</keyword>
<feature type="compositionally biased region" description="Basic and acidic residues" evidence="10">
    <location>
        <begin position="216"/>
        <end position="232"/>
    </location>
</feature>
<evidence type="ECO:0000313" key="13">
    <source>
        <dbReference type="EMBL" id="OBZ91127.1"/>
    </source>
</evidence>
<evidence type="ECO:0000256" key="9">
    <source>
        <dbReference type="ARBA" id="ARBA00023326"/>
    </source>
</evidence>
<dbReference type="InterPro" id="IPR036573">
    <property type="entry name" value="CBM_sf_5/12"/>
</dbReference>
<name>A0A1C7NPT3_9FUNG</name>
<evidence type="ECO:0000256" key="8">
    <source>
        <dbReference type="ARBA" id="ARBA00023295"/>
    </source>
</evidence>
<keyword evidence="6" id="KW-0539">Nucleus</keyword>
<evidence type="ECO:0000256" key="6">
    <source>
        <dbReference type="ARBA" id="ARBA00023242"/>
    </source>
</evidence>
<dbReference type="Proteomes" id="UP000093000">
    <property type="component" value="Unassembled WGS sequence"/>
</dbReference>
<dbReference type="GO" id="GO:0003723">
    <property type="term" value="F:RNA binding"/>
    <property type="evidence" value="ECO:0007669"/>
    <property type="project" value="InterPro"/>
</dbReference>
<evidence type="ECO:0000256" key="7">
    <source>
        <dbReference type="ARBA" id="ARBA00023277"/>
    </source>
</evidence>
<dbReference type="FunCoup" id="A0A1C7NPT3">
    <property type="interactions" value="658"/>
</dbReference>
<dbReference type="SMART" id="SM00543">
    <property type="entry name" value="MIF4G"/>
    <property type="match status" value="1"/>
</dbReference>
<keyword evidence="5" id="KW-0146">Chitin degradation</keyword>
<reference evidence="13 14" key="1">
    <citation type="submission" date="2016-03" db="EMBL/GenBank/DDBJ databases">
        <title>Choanephora cucurbitarum.</title>
        <authorList>
            <person name="Min B."/>
            <person name="Park H."/>
            <person name="Park J.-H."/>
            <person name="Shin H.-D."/>
            <person name="Choi I.-G."/>
        </authorList>
    </citation>
    <scope>NUCLEOTIDE SEQUENCE [LARGE SCALE GENOMIC DNA]</scope>
    <source>
        <strain evidence="13 14">KUS-F28377</strain>
    </source>
</reference>
<feature type="compositionally biased region" description="Basic and acidic residues" evidence="10">
    <location>
        <begin position="293"/>
        <end position="305"/>
    </location>
</feature>
<dbReference type="GO" id="GO:0008843">
    <property type="term" value="F:endochitinase activity"/>
    <property type="evidence" value="ECO:0007669"/>
    <property type="project" value="UniProtKB-EC"/>
</dbReference>
<keyword evidence="7" id="KW-0119">Carbohydrate metabolism</keyword>
<feature type="compositionally biased region" description="Acidic residues" evidence="10">
    <location>
        <begin position="233"/>
        <end position="292"/>
    </location>
</feature>
<dbReference type="InterPro" id="IPR016024">
    <property type="entry name" value="ARM-type_fold"/>
</dbReference>
<dbReference type="PANTHER" id="PTHR18034:SF4">
    <property type="entry name" value="NUCLEOLAR MIF4G DOMAIN-CONTAINING PROTEIN 1"/>
    <property type="match status" value="1"/>
</dbReference>
<dbReference type="PROSITE" id="PS51366">
    <property type="entry name" value="MI"/>
    <property type="match status" value="1"/>
</dbReference>
<dbReference type="GO" id="GO:0030246">
    <property type="term" value="F:carbohydrate binding"/>
    <property type="evidence" value="ECO:0007669"/>
    <property type="project" value="InterPro"/>
</dbReference>
<organism evidence="13 14">
    <name type="scientific">Choanephora cucurbitarum</name>
    <dbReference type="NCBI Taxonomy" id="101091"/>
    <lineage>
        <taxon>Eukaryota</taxon>
        <taxon>Fungi</taxon>
        <taxon>Fungi incertae sedis</taxon>
        <taxon>Mucoromycota</taxon>
        <taxon>Mucoromycotina</taxon>
        <taxon>Mucoromycetes</taxon>
        <taxon>Mucorales</taxon>
        <taxon>Mucorineae</taxon>
        <taxon>Choanephoraceae</taxon>
        <taxon>Choanephoroideae</taxon>
        <taxon>Choanephora</taxon>
    </lineage>
</organism>
<keyword evidence="8" id="KW-0326">Glycosidase</keyword>
<feature type="region of interest" description="Disordered" evidence="10">
    <location>
        <begin position="1203"/>
        <end position="1259"/>
    </location>
</feature>
<dbReference type="Pfam" id="PF02854">
    <property type="entry name" value="MIF4G"/>
    <property type="match status" value="1"/>
</dbReference>
<feature type="domain" description="MI" evidence="11">
    <location>
        <begin position="646"/>
        <end position="781"/>
    </location>
</feature>
<feature type="domain" description="GH18" evidence="12">
    <location>
        <begin position="849"/>
        <end position="1151"/>
    </location>
</feature>
<dbReference type="InterPro" id="IPR003610">
    <property type="entry name" value="CBM5/12"/>
</dbReference>
<evidence type="ECO:0000256" key="1">
    <source>
        <dbReference type="ARBA" id="ARBA00000822"/>
    </source>
</evidence>
<protein>
    <submittedName>
        <fullName evidence="13">Suppressor of glycerol defect protein 1</fullName>
    </submittedName>
</protein>
<evidence type="ECO:0000259" key="12">
    <source>
        <dbReference type="PROSITE" id="PS51910"/>
    </source>
</evidence>
<comment type="subcellular location">
    <subcellularLocation>
        <location evidence="2">Nucleus</location>
        <location evidence="2">Nucleolus</location>
    </subcellularLocation>
</comment>
<evidence type="ECO:0000256" key="2">
    <source>
        <dbReference type="ARBA" id="ARBA00004604"/>
    </source>
</evidence>
<dbReference type="Pfam" id="PF02847">
    <property type="entry name" value="MA3"/>
    <property type="match status" value="1"/>
</dbReference>
<dbReference type="InterPro" id="IPR003890">
    <property type="entry name" value="MIF4G-like_typ-3"/>
</dbReference>
<evidence type="ECO:0000256" key="3">
    <source>
        <dbReference type="ARBA" id="ARBA00006856"/>
    </source>
</evidence>
<comment type="similarity">
    <text evidence="3">Belongs to the CWC22 family.</text>
</comment>
<sequence length="1358" mass="153301">MSQKPAYKKKFQKKHNGPTYGSTLPKAMQEELDDQDQDDRKFSKKFVVKVANRKEMRKQKRAEKGKRNADRHQKKRPLETTPQPVNKRQKKEAPVEKPEKEKKSDQKEKKPDQKKSTEKSSAEAMKRLSKSNPGLYKLLQSDQLIDEQPGSMDDDFAEDDRDIAYWEKKLGLDKKKNKKLGKDFEDDGLLDVLGTIDGDGHESDDDQEYLRKKRQQQAEKRKHQAMEDKAEEAMDDLFADFESEEEEDDEELDNEDLDQESEDDDEEEEDSEGEDLDESSEEEVDSDEEMEEEKPIEKSVEKPAEQPKSALAKYVPPHLRKAANTKSEMQIKLQKQLQGQLNRLSESNMESILLEIEKCYGTYPRHDVTSTISELVLTSISQKSNLLDSFVITYATIVASLYKLIGIEFAAHFVQTCVEMFEREYRKCKQAVQNDVSEEGPEGAKESRNLLTLILELYNFQVISCVLVYDLVRMLISELDETNVELLLRIIRTAGPELRSDDPTSLKHIIDDIQKETAKKDPSTISIRHKFMLETIANVKNNKIKHGPTASGHGDREMVSKMKKFLNGLAKKRAVRSTEALRVSLEDIRQVDTKGKWWLVGASWKDNLVGTESKYSTNKMPEDLKKDQSLQETLLKLARKQGMNTDIRRTIFVTIMSAEDYLDAFEKLMKLGLSEVQQREICRVMLQCTGNEKSFNPYYMLVSKRLCEVDHSFKVTFQYCLWDFLRECGESEVGGLERATDLTAQDTKPVRLSRLSNIAKFYAALIAGGALTLAILKSINFMSIKRNGRIFLEVLFSNLLLQLHEPQDIANVFGKILELRALAQGCNFFMLETVVHGKHAGLEEPDLEKVRQNYWGQNSYGAANSGDVSGWQQPLRFYCQDDSVDVLPISFLTTFFGRGGEPEINLANYCNSVDNGTFPGTGLANCQNMASDIKYCQSKGKLVTLSLGGATGSVGFQSDAQANRFADTIWNLFLGGQSNTRPFGDAVLDGIDLDIEGGGSNHYVTFLNKLKSYFDRDNKRYYVTAAPQCVYPDANLQSVINQFPMDAVYVQFYNNPCGLQNFNNNYQWNFGVWDIWARTISPNPDVKVYIGAPASISAAGTGYVPIDTLATIAKTTRDKFPSFGGVMFWDASQAYKNNRIDKNIKQSLSNGRNCQGRFEYPACTAPVWSSGGSYKAGDQVSYKYIWAAKWFASQAPSADGNGDWIPVSSCQGNGGSLPDTTTTTSTRSSTTTSNQATSLTTMTRPSQTSSQATPTSTGTACSNLAAWSPSKTYVGTNQVVYQDEIWEAKWWSYNDQPGSSSGAWKKVGPCNVTKRSISRYLQRQLKERSTIKTLDNNRLYRALLATYNRLPRRNPSSV</sequence>
<dbReference type="CDD" id="cd02877">
    <property type="entry name" value="GH18_hevamine_XipI_class_III"/>
    <property type="match status" value="1"/>
</dbReference>
<feature type="compositionally biased region" description="Basic and acidic residues" evidence="10">
    <location>
        <begin position="91"/>
        <end position="126"/>
    </location>
</feature>
<dbReference type="Gene3D" id="3.20.20.80">
    <property type="entry name" value="Glycosidases"/>
    <property type="match status" value="1"/>
</dbReference>
<feature type="compositionally biased region" description="Basic residues" evidence="10">
    <location>
        <begin position="55"/>
        <end position="64"/>
    </location>
</feature>
<dbReference type="GO" id="GO:0005576">
    <property type="term" value="C:extracellular region"/>
    <property type="evidence" value="ECO:0007669"/>
    <property type="project" value="InterPro"/>
</dbReference>
<dbReference type="SUPFAM" id="SSF51055">
    <property type="entry name" value="Carbohydrate binding domain"/>
    <property type="match status" value="2"/>
</dbReference>
<dbReference type="Gene3D" id="1.25.40.180">
    <property type="match status" value="1"/>
</dbReference>
<feature type="compositionally biased region" description="Basic residues" evidence="10">
    <location>
        <begin position="1"/>
        <end position="16"/>
    </location>
</feature>
<evidence type="ECO:0000313" key="14">
    <source>
        <dbReference type="Proteomes" id="UP000093000"/>
    </source>
</evidence>
<gene>
    <name evidence="13" type="primary">sgd1</name>
    <name evidence="13" type="ORF">A0J61_00835</name>
</gene>
<accession>A0A1C7NPT3</accession>
<dbReference type="PROSITE" id="PS51910">
    <property type="entry name" value="GH18_2"/>
    <property type="match status" value="1"/>
</dbReference>
<dbReference type="PANTHER" id="PTHR18034">
    <property type="entry name" value="CELL CYCLE CONTROL PROTEIN CWF22-RELATED"/>
    <property type="match status" value="1"/>
</dbReference>
<evidence type="ECO:0000256" key="5">
    <source>
        <dbReference type="ARBA" id="ARBA00023024"/>
    </source>
</evidence>
<evidence type="ECO:0000256" key="10">
    <source>
        <dbReference type="SAM" id="MobiDB-lite"/>
    </source>
</evidence>
<dbReference type="InterPro" id="IPR017853">
    <property type="entry name" value="GH"/>
</dbReference>
<evidence type="ECO:0000256" key="4">
    <source>
        <dbReference type="ARBA" id="ARBA00022801"/>
    </source>
</evidence>
<feature type="compositionally biased region" description="Low complexity" evidence="10">
    <location>
        <begin position="1220"/>
        <end position="1259"/>
    </location>
</feature>